<keyword evidence="5" id="KW-0472">Membrane</keyword>
<feature type="transmembrane region" description="Helical" evidence="5">
    <location>
        <begin position="42"/>
        <end position="61"/>
    </location>
</feature>
<dbReference type="SUPFAM" id="SSF46626">
    <property type="entry name" value="Cytochrome c"/>
    <property type="match status" value="1"/>
</dbReference>
<proteinExistence type="predicted"/>
<evidence type="ECO:0000256" key="2">
    <source>
        <dbReference type="ARBA" id="ARBA00022723"/>
    </source>
</evidence>
<reference evidence="7 8" key="1">
    <citation type="submission" date="2016-10" db="EMBL/GenBank/DDBJ databases">
        <authorList>
            <person name="de Groot N.N."/>
        </authorList>
    </citation>
    <scope>NUCLEOTIDE SEQUENCE [LARGE SCALE GENOMIC DNA]</scope>
    <source>
        <strain evidence="7 8">DSM 28286</strain>
    </source>
</reference>
<feature type="transmembrane region" description="Helical" evidence="5">
    <location>
        <begin position="135"/>
        <end position="156"/>
    </location>
</feature>
<dbReference type="OrthoDB" id="713772at2"/>
<dbReference type="Pfam" id="PF13287">
    <property type="entry name" value="Fn3_assoc"/>
    <property type="match status" value="1"/>
</dbReference>
<evidence type="ECO:0000256" key="4">
    <source>
        <dbReference type="PROSITE-ProRule" id="PRU00433"/>
    </source>
</evidence>
<dbReference type="Pfam" id="PF07635">
    <property type="entry name" value="PSCyt1"/>
    <property type="match status" value="1"/>
</dbReference>
<gene>
    <name evidence="7" type="ORF">SAMN05444277_101415</name>
</gene>
<keyword evidence="3 4" id="KW-0408">Iron</keyword>
<dbReference type="Proteomes" id="UP000199031">
    <property type="component" value="Unassembled WGS sequence"/>
</dbReference>
<evidence type="ECO:0000256" key="1">
    <source>
        <dbReference type="ARBA" id="ARBA00022617"/>
    </source>
</evidence>
<evidence type="ECO:0000256" key="5">
    <source>
        <dbReference type="SAM" id="Phobius"/>
    </source>
</evidence>
<protein>
    <submittedName>
        <fullName evidence="7">Uncharacterized membrane protein</fullName>
    </submittedName>
</protein>
<feature type="domain" description="Cytochrome c" evidence="6">
    <location>
        <begin position="156"/>
        <end position="277"/>
    </location>
</feature>
<dbReference type="InterPro" id="IPR019251">
    <property type="entry name" value="DUF2231_TM"/>
</dbReference>
<dbReference type="EMBL" id="FOXQ01000001">
    <property type="protein sequence ID" value="SFP61952.1"/>
    <property type="molecule type" value="Genomic_DNA"/>
</dbReference>
<dbReference type="GO" id="GO:0020037">
    <property type="term" value="F:heme binding"/>
    <property type="evidence" value="ECO:0007669"/>
    <property type="project" value="InterPro"/>
</dbReference>
<dbReference type="AlphaFoldDB" id="A0A1I5RTV3"/>
<dbReference type="STRING" id="1465490.SAMN05444277_101415"/>
<feature type="transmembrane region" description="Helical" evidence="5">
    <location>
        <begin position="73"/>
        <end position="95"/>
    </location>
</feature>
<dbReference type="GO" id="GO:0046872">
    <property type="term" value="F:metal ion binding"/>
    <property type="evidence" value="ECO:0007669"/>
    <property type="project" value="UniProtKB-KW"/>
</dbReference>
<evidence type="ECO:0000259" key="6">
    <source>
        <dbReference type="PROSITE" id="PS51007"/>
    </source>
</evidence>
<organism evidence="7 8">
    <name type="scientific">Parafilimonas terrae</name>
    <dbReference type="NCBI Taxonomy" id="1465490"/>
    <lineage>
        <taxon>Bacteria</taxon>
        <taxon>Pseudomonadati</taxon>
        <taxon>Bacteroidota</taxon>
        <taxon>Chitinophagia</taxon>
        <taxon>Chitinophagales</taxon>
        <taxon>Chitinophagaceae</taxon>
        <taxon>Parafilimonas</taxon>
    </lineage>
</organism>
<name>A0A1I5RTV3_9BACT</name>
<dbReference type="PANTHER" id="PTHR35889:SF3">
    <property type="entry name" value="F-BOX DOMAIN-CONTAINING PROTEIN"/>
    <property type="match status" value="1"/>
</dbReference>
<evidence type="ECO:0000313" key="8">
    <source>
        <dbReference type="Proteomes" id="UP000199031"/>
    </source>
</evidence>
<dbReference type="PANTHER" id="PTHR35889">
    <property type="entry name" value="CYCLOINULO-OLIGOSACCHARIDE FRUCTANOTRANSFERASE-RELATED"/>
    <property type="match status" value="1"/>
</dbReference>
<keyword evidence="5" id="KW-0812">Transmembrane</keyword>
<evidence type="ECO:0000256" key="3">
    <source>
        <dbReference type="ARBA" id="ARBA00023004"/>
    </source>
</evidence>
<dbReference type="InterPro" id="IPR011429">
    <property type="entry name" value="Cyt_c_Planctomycete-type"/>
</dbReference>
<dbReference type="SUPFAM" id="SSF52047">
    <property type="entry name" value="RNI-like"/>
    <property type="match status" value="1"/>
</dbReference>
<keyword evidence="5" id="KW-1133">Transmembrane helix</keyword>
<feature type="transmembrane region" description="Helical" evidence="5">
    <location>
        <begin position="107"/>
        <end position="126"/>
    </location>
</feature>
<accession>A0A1I5RTV3</accession>
<dbReference type="InterPro" id="IPR032675">
    <property type="entry name" value="LRR_dom_sf"/>
</dbReference>
<keyword evidence="1 4" id="KW-0349">Heme</keyword>
<keyword evidence="8" id="KW-1185">Reference proteome</keyword>
<dbReference type="RefSeq" id="WP_090653992.1">
    <property type="nucleotide sequence ID" value="NZ_FOXQ01000001.1"/>
</dbReference>
<dbReference type="InterPro" id="IPR009056">
    <property type="entry name" value="Cyt_c-like_dom"/>
</dbReference>
<sequence length="712" mass="79167">MKNILATLLIPLNSLLLLFLIFDDKLIVPLWLQVAGRLHPVILHFPIVLVLIYFVITLIIPKKTKAEPWFIDLSGWLLVIAAFMAVITALAGLLLSREAGYDADNIALHKYTGSITSFLLVSIYFLRSYFKTNPALLNIPVVCTAVLIIWAGHLGADITHGDNFVLAPVTPTHTKPQVSLEDAFVYADLVEPILEDKCMGCHNSKKAKGELVMETKELLLKGGKNGKLWDTAKADLGLLMQRIHLPEEAKEHMPPKGKPQLTDEESSILYEWIKSGAEFDKKVTDLPVTDTLHILASKVLKQSSDEVYDFAAADEKQIIKLSNNNRVITPVAMESPALVVNFYNKPFYNSKELEALQPLNTQIVELNLGNMPVSDDDLKAIAQFVNLRYLNLNFTSITGNTLQELNKLRFLKSLSLSGTPVKPSQVAALTTLPKLRAVYLWNTEIDKKDIQSLEEKNKNITYQTGFKGDSTILKLTPPVLENDNFVITNPTPLKLKHYIRGAVIRYTMNGNEPDSISSPVYDKVIDINTDFTLKAKAYKPGWISSDIISQHFFKGTYHADSALLLSKVDDKYKGNGAATIIDGIKSDINFASGKWLGYRENPMEVMLLFNKPVEASSITLSMLQQIGAYIFPPAQVTVWGGTDKNNLKLLTTVKPQQPTPESTQENLAVTCSFSKTSVTCIKLLVMPVRSLPAWHGGKGDKAWAFVDEVFVN</sequence>
<evidence type="ECO:0000313" key="7">
    <source>
        <dbReference type="EMBL" id="SFP61952.1"/>
    </source>
</evidence>
<dbReference type="Gene3D" id="3.80.10.10">
    <property type="entry name" value="Ribonuclease Inhibitor"/>
    <property type="match status" value="1"/>
</dbReference>
<dbReference type="Pfam" id="PF09990">
    <property type="entry name" value="DUF2231"/>
    <property type="match status" value="1"/>
</dbReference>
<keyword evidence="2 4" id="KW-0479">Metal-binding</keyword>
<dbReference type="InterPro" id="IPR036909">
    <property type="entry name" value="Cyt_c-like_dom_sf"/>
</dbReference>
<dbReference type="InterPro" id="IPR026876">
    <property type="entry name" value="Fn3_assoc_repeat"/>
</dbReference>
<dbReference type="GO" id="GO:0009055">
    <property type="term" value="F:electron transfer activity"/>
    <property type="evidence" value="ECO:0007669"/>
    <property type="project" value="InterPro"/>
</dbReference>
<feature type="transmembrane region" description="Helical" evidence="5">
    <location>
        <begin position="5"/>
        <end position="22"/>
    </location>
</feature>
<dbReference type="PROSITE" id="PS51007">
    <property type="entry name" value="CYTC"/>
    <property type="match status" value="1"/>
</dbReference>